<sequence>MLKIGLIFFLVVFLTSCTNVKTLNITRGHIEILSNHDISTFSDYGNNIVYDDEAKSYRYDIYIGGYGGCGGHLLIYAKPKMDIFMVENAYSNYIVREVHHQLTPPTKCKLFIEYISKSKAKVSE</sequence>
<name>A0ABT3AAC9_9ALTE</name>
<dbReference type="RefSeq" id="WP_263712519.1">
    <property type="nucleotide sequence ID" value="NZ_JAOWKX010000005.1"/>
</dbReference>
<dbReference type="PROSITE" id="PS51257">
    <property type="entry name" value="PROKAR_LIPOPROTEIN"/>
    <property type="match status" value="1"/>
</dbReference>
<gene>
    <name evidence="1" type="ORF">OE749_11065</name>
</gene>
<protein>
    <recommendedName>
        <fullName evidence="3">Lipoprotein</fullName>
    </recommendedName>
</protein>
<dbReference type="EMBL" id="JAOWKX010000005">
    <property type="protein sequence ID" value="MCV2885232.1"/>
    <property type="molecule type" value="Genomic_DNA"/>
</dbReference>
<accession>A0ABT3AAC9</accession>
<organism evidence="1 2">
    <name type="scientific">Fluctibacter corallii</name>
    <dbReference type="NCBI Taxonomy" id="2984329"/>
    <lineage>
        <taxon>Bacteria</taxon>
        <taxon>Pseudomonadati</taxon>
        <taxon>Pseudomonadota</taxon>
        <taxon>Gammaproteobacteria</taxon>
        <taxon>Alteromonadales</taxon>
        <taxon>Alteromonadaceae</taxon>
        <taxon>Fluctibacter</taxon>
    </lineage>
</organism>
<evidence type="ECO:0008006" key="3">
    <source>
        <dbReference type="Google" id="ProtNLM"/>
    </source>
</evidence>
<dbReference type="Proteomes" id="UP001652504">
    <property type="component" value="Unassembled WGS sequence"/>
</dbReference>
<evidence type="ECO:0000313" key="2">
    <source>
        <dbReference type="Proteomes" id="UP001652504"/>
    </source>
</evidence>
<reference evidence="1 2" key="1">
    <citation type="submission" date="2022-10" db="EMBL/GenBank/DDBJ databases">
        <title>Aestuariibacter sp. AA17 isolated from Montipora capitata coral fragment.</title>
        <authorList>
            <person name="Emsley S.A."/>
            <person name="Pfannmuller K.M."/>
            <person name="Loughran R.M."/>
            <person name="Shlafstein M."/>
            <person name="Papke E."/>
            <person name="Saw J.H."/>
            <person name="Ushijima B."/>
            <person name="Videau P."/>
        </authorList>
    </citation>
    <scope>NUCLEOTIDE SEQUENCE [LARGE SCALE GENOMIC DNA]</scope>
    <source>
        <strain evidence="1 2">AA17</strain>
    </source>
</reference>
<keyword evidence="2" id="KW-1185">Reference proteome</keyword>
<proteinExistence type="predicted"/>
<comment type="caution">
    <text evidence="1">The sequence shown here is derived from an EMBL/GenBank/DDBJ whole genome shotgun (WGS) entry which is preliminary data.</text>
</comment>
<evidence type="ECO:0000313" key="1">
    <source>
        <dbReference type="EMBL" id="MCV2885232.1"/>
    </source>
</evidence>